<organism evidence="2">
    <name type="scientific">Ixodes ricinus</name>
    <name type="common">Common tick</name>
    <name type="synonym">Acarus ricinus</name>
    <dbReference type="NCBI Taxonomy" id="34613"/>
    <lineage>
        <taxon>Eukaryota</taxon>
        <taxon>Metazoa</taxon>
        <taxon>Ecdysozoa</taxon>
        <taxon>Arthropoda</taxon>
        <taxon>Chelicerata</taxon>
        <taxon>Arachnida</taxon>
        <taxon>Acari</taxon>
        <taxon>Parasitiformes</taxon>
        <taxon>Ixodida</taxon>
        <taxon>Ixodoidea</taxon>
        <taxon>Ixodidae</taxon>
        <taxon>Ixodinae</taxon>
        <taxon>Ixodes</taxon>
    </lineage>
</organism>
<dbReference type="EMBL" id="GIFC01012112">
    <property type="protein sequence ID" value="MXU94195.1"/>
    <property type="molecule type" value="Transcribed_RNA"/>
</dbReference>
<feature type="chain" id="PRO_5025695304" evidence="1">
    <location>
        <begin position="25"/>
        <end position="158"/>
    </location>
</feature>
<sequence length="158" mass="16778">MPVVGLVSVSVCCLLSFQEPLCRGFFAENVLRGLLAFFTGDLARCCGSCGMQENFTNENLASGRVNPRLVGWGIRLQRPILVGVTARPSNRRGCATSAAIPRCCASETELGLNSIHGVVRANPDVSTRAAAGLVTLGERTGEPNLRLKTPLYDTSVGL</sequence>
<reference evidence="2" key="1">
    <citation type="submission" date="2019-12" db="EMBL/GenBank/DDBJ databases">
        <title>An insight into the sialome of adult female Ixodes ricinus ticks feeding for 6 days.</title>
        <authorList>
            <person name="Perner J."/>
            <person name="Ribeiro J.M.C."/>
        </authorList>
    </citation>
    <scope>NUCLEOTIDE SEQUENCE</scope>
    <source>
        <strain evidence="2">Semi-engorged</strain>
        <tissue evidence="2">Salivary glands</tissue>
    </source>
</reference>
<accession>A0A6B0UX16</accession>
<name>A0A6B0UX16_IXORI</name>
<feature type="signal peptide" evidence="1">
    <location>
        <begin position="1"/>
        <end position="24"/>
    </location>
</feature>
<keyword evidence="1" id="KW-0732">Signal</keyword>
<dbReference type="AlphaFoldDB" id="A0A6B0UX16"/>
<protein>
    <submittedName>
        <fullName evidence="2">Putative secreted protein</fullName>
    </submittedName>
</protein>
<evidence type="ECO:0000313" key="2">
    <source>
        <dbReference type="EMBL" id="MXU94195.1"/>
    </source>
</evidence>
<evidence type="ECO:0000256" key="1">
    <source>
        <dbReference type="SAM" id="SignalP"/>
    </source>
</evidence>
<proteinExistence type="predicted"/>